<dbReference type="Gene3D" id="2.10.50.30">
    <property type="entry name" value="GPCR, family 3, nine cysteines domain"/>
    <property type="match status" value="1"/>
</dbReference>
<evidence type="ECO:0000256" key="10">
    <source>
        <dbReference type="ARBA" id="ARBA00023224"/>
    </source>
</evidence>
<keyword evidence="3 11" id="KW-0812">Transmembrane</keyword>
<feature type="domain" description="G-protein coupled receptors family 3 profile" evidence="12">
    <location>
        <begin position="590"/>
        <end position="854"/>
    </location>
</feature>
<feature type="transmembrane region" description="Helical" evidence="11">
    <location>
        <begin position="705"/>
        <end position="723"/>
    </location>
</feature>
<reference evidence="14" key="1">
    <citation type="submission" date="2025-08" db="UniProtKB">
        <authorList>
            <consortium name="RefSeq"/>
        </authorList>
    </citation>
    <scope>IDENTIFICATION</scope>
</reference>
<dbReference type="Pfam" id="PF07562">
    <property type="entry name" value="NCD3G"/>
    <property type="match status" value="1"/>
</dbReference>
<keyword evidence="5 11" id="KW-1133">Transmembrane helix</keyword>
<sequence>MKCTRKEILIPHEWYQPGDLLIGGIASQFIYQLHGLLFEKYVSQEIFEVTDMTTKFYQHPLALAFAVEEINMDPKILPNVTLGFHIYDTYNDDKMIYRTTLDLLYKFHRYVPNYECDHQKNLMAIIGGLESDVSFHMADILGLCKIPQLTYGSFPQVDRDNTNSPSFYRMVPSEAHQYTGIVRLLQHFGWTWVGIFAVTSDSGEHFIQEMEPLLFQHGICVSFTETIANQGRWSDLHDLYDQAFNKYPSLMDNRTNTFIFYGEAMSIMSLNTVLYVGYPEILENTSFRRVWLMTAQADFALQGLQRAWGLEFFQGAIFFSIHSQELTRFQTFLQKFNPFLIQRDGFLKDFWEQAFDCQLPNSQESSQINETCTGEEKLESLPGPVFEMQMTGHSYSIYNAVYAIAHALHDMYLSRSNPKSMVGGGKKVDLRDLHPWQLHQFLRRISFNNSAGETVFFNANQEVEGGFDVMNLVIFPNKSYDKMRIGKLNPEVFEGNELIIDVDRIVWQSRFNQVVPISRCNEYCLPGSQKQKKEADKFCCYDCVPCPDGKIANQKDMEDCIKCREDQYPNKDKDQCVLKTISFLSYKEPIGISLASVALSFSLITVLVLGFFIKHRDTPIIKANNRDITYTLLISLLICFLSSFLFLGQPTKVSCFLQQSAFGIIFSVAVSCVLAKTITVVVAFMATKPRSSMRKWVGKKLSNSVILLCSLIQAGICVLWLGTSPPYPDLEMESLNTQMVAQCNEGSAIMFYSVLGYLGLLSLVSLTVAFLARKLPDTFNEAKFITFSMLMFCSVWLCFVPTYLSTKGKYMVAVEVFSILASSAGLLVCIFSPKCYIILLRPEMNKRKQLLRRVN</sequence>
<keyword evidence="13" id="KW-1185">Reference proteome</keyword>
<evidence type="ECO:0000256" key="2">
    <source>
        <dbReference type="ARBA" id="ARBA00022475"/>
    </source>
</evidence>
<dbReference type="SUPFAM" id="SSF53822">
    <property type="entry name" value="Periplasmic binding protein-like I"/>
    <property type="match status" value="1"/>
</dbReference>
<evidence type="ECO:0000256" key="5">
    <source>
        <dbReference type="ARBA" id="ARBA00022989"/>
    </source>
</evidence>
<name>A0ABM1K486_GEKJA</name>
<dbReference type="PANTHER" id="PTHR24061:SF599">
    <property type="entry name" value="G-PROTEIN COUPLED RECEPTORS FAMILY 3 PROFILE DOMAIN-CONTAINING PROTEIN"/>
    <property type="match status" value="1"/>
</dbReference>
<dbReference type="PRINTS" id="PR01535">
    <property type="entry name" value="VOMERONASL2R"/>
</dbReference>
<dbReference type="InterPro" id="IPR028082">
    <property type="entry name" value="Peripla_BP_I"/>
</dbReference>
<evidence type="ECO:0000256" key="7">
    <source>
        <dbReference type="ARBA" id="ARBA00023136"/>
    </source>
</evidence>
<organism evidence="13 14">
    <name type="scientific">Gekko japonicus</name>
    <name type="common">Schlegel's Japanese gecko</name>
    <dbReference type="NCBI Taxonomy" id="146911"/>
    <lineage>
        <taxon>Eukaryota</taxon>
        <taxon>Metazoa</taxon>
        <taxon>Chordata</taxon>
        <taxon>Craniata</taxon>
        <taxon>Vertebrata</taxon>
        <taxon>Euteleostomi</taxon>
        <taxon>Lepidosauria</taxon>
        <taxon>Squamata</taxon>
        <taxon>Bifurcata</taxon>
        <taxon>Gekkota</taxon>
        <taxon>Gekkonidae</taxon>
        <taxon>Gekkoninae</taxon>
        <taxon>Gekko</taxon>
    </lineage>
</organism>
<protein>
    <submittedName>
        <fullName evidence="14">Vomeronasal type-2 receptor 26-like</fullName>
    </submittedName>
</protein>
<feature type="transmembrane region" description="Helical" evidence="11">
    <location>
        <begin position="749"/>
        <end position="772"/>
    </location>
</feature>
<evidence type="ECO:0000256" key="9">
    <source>
        <dbReference type="ARBA" id="ARBA00023180"/>
    </source>
</evidence>
<dbReference type="InterPro" id="IPR004073">
    <property type="entry name" value="GPCR_3_vmron_rcpt_2"/>
</dbReference>
<comment type="subcellular location">
    <subcellularLocation>
        <location evidence="1">Cell membrane</location>
        <topology evidence="1">Multi-pass membrane protein</topology>
    </subcellularLocation>
</comment>
<dbReference type="PANTHER" id="PTHR24061">
    <property type="entry name" value="CALCIUM-SENSING RECEPTOR-RELATED"/>
    <property type="match status" value="1"/>
</dbReference>
<keyword evidence="6" id="KW-0297">G-protein coupled receptor</keyword>
<dbReference type="InterPro" id="IPR000068">
    <property type="entry name" value="GPCR_3_Ca_sens_rcpt-rel"/>
</dbReference>
<feature type="transmembrane region" description="Helical" evidence="11">
    <location>
        <begin position="590"/>
        <end position="613"/>
    </location>
</feature>
<dbReference type="InterPro" id="IPR011500">
    <property type="entry name" value="GPCR_3_9-Cys_dom"/>
</dbReference>
<evidence type="ECO:0000256" key="3">
    <source>
        <dbReference type="ARBA" id="ARBA00022692"/>
    </source>
</evidence>
<dbReference type="CDD" id="cd15283">
    <property type="entry name" value="7tmC_V2R_pheromone"/>
    <property type="match status" value="1"/>
</dbReference>
<evidence type="ECO:0000256" key="8">
    <source>
        <dbReference type="ARBA" id="ARBA00023170"/>
    </source>
</evidence>
<dbReference type="PRINTS" id="PR00248">
    <property type="entry name" value="GPCRMGR"/>
</dbReference>
<dbReference type="PROSITE" id="PS50259">
    <property type="entry name" value="G_PROTEIN_RECEP_F3_4"/>
    <property type="match status" value="1"/>
</dbReference>
<dbReference type="Pfam" id="PF01094">
    <property type="entry name" value="ANF_receptor"/>
    <property type="match status" value="1"/>
</dbReference>
<dbReference type="Gene3D" id="3.40.50.2300">
    <property type="match status" value="2"/>
</dbReference>
<evidence type="ECO:0000256" key="6">
    <source>
        <dbReference type="ARBA" id="ARBA00023040"/>
    </source>
</evidence>
<keyword evidence="2" id="KW-1003">Cell membrane</keyword>
<dbReference type="InterPro" id="IPR017979">
    <property type="entry name" value="GPCR_3_CS"/>
</dbReference>
<dbReference type="InterPro" id="IPR017978">
    <property type="entry name" value="GPCR_3_C"/>
</dbReference>
<evidence type="ECO:0000256" key="1">
    <source>
        <dbReference type="ARBA" id="ARBA00004651"/>
    </source>
</evidence>
<keyword evidence="8" id="KW-0675">Receptor</keyword>
<dbReference type="GeneID" id="107111982"/>
<dbReference type="InterPro" id="IPR001828">
    <property type="entry name" value="ANF_lig-bd_rcpt"/>
</dbReference>
<gene>
    <name evidence="14" type="primary">LOC107111982</name>
</gene>
<evidence type="ECO:0000256" key="11">
    <source>
        <dbReference type="SAM" id="Phobius"/>
    </source>
</evidence>
<accession>A0ABM1K486</accession>
<evidence type="ECO:0000256" key="4">
    <source>
        <dbReference type="ARBA" id="ARBA00022729"/>
    </source>
</evidence>
<keyword evidence="7 11" id="KW-0472">Membrane</keyword>
<evidence type="ECO:0000313" key="14">
    <source>
        <dbReference type="RefSeq" id="XP_015268523.1"/>
    </source>
</evidence>
<feature type="transmembrane region" description="Helical" evidence="11">
    <location>
        <begin position="784"/>
        <end position="804"/>
    </location>
</feature>
<dbReference type="InterPro" id="IPR038550">
    <property type="entry name" value="GPCR_3_9-Cys_sf"/>
</dbReference>
<keyword evidence="9" id="KW-0325">Glycoprotein</keyword>
<keyword evidence="4" id="KW-0732">Signal</keyword>
<dbReference type="PROSITE" id="PS00981">
    <property type="entry name" value="G_PROTEIN_RECEP_F3_3"/>
    <property type="match status" value="1"/>
</dbReference>
<dbReference type="Pfam" id="PF00003">
    <property type="entry name" value="7tm_3"/>
    <property type="match status" value="1"/>
</dbReference>
<dbReference type="InterPro" id="IPR000337">
    <property type="entry name" value="GPCR_3"/>
</dbReference>
<keyword evidence="10" id="KW-0807">Transducer</keyword>
<dbReference type="RefSeq" id="XP_015268523.1">
    <property type="nucleotide sequence ID" value="XM_015413037.1"/>
</dbReference>
<dbReference type="Proteomes" id="UP000694871">
    <property type="component" value="Unplaced"/>
</dbReference>
<feature type="transmembrane region" description="Helical" evidence="11">
    <location>
        <begin position="628"/>
        <end position="648"/>
    </location>
</feature>
<proteinExistence type="predicted"/>
<feature type="transmembrane region" description="Helical" evidence="11">
    <location>
        <begin position="660"/>
        <end position="684"/>
    </location>
</feature>
<feature type="transmembrane region" description="Helical" evidence="11">
    <location>
        <begin position="816"/>
        <end position="839"/>
    </location>
</feature>
<evidence type="ECO:0000259" key="12">
    <source>
        <dbReference type="PROSITE" id="PS50259"/>
    </source>
</evidence>
<evidence type="ECO:0000313" key="13">
    <source>
        <dbReference type="Proteomes" id="UP000694871"/>
    </source>
</evidence>